<dbReference type="PROSITE" id="PS50913">
    <property type="entry name" value="GRIP"/>
    <property type="match status" value="1"/>
</dbReference>
<keyword evidence="8" id="KW-1185">Reference proteome</keyword>
<sequence length="469" mass="52688">MSDSPPPSSEPSPSSPTPNGHTDQNEEPQTIIQKLRDELEKAREEKESLASQHQTLLSKVSNIRNTLGAKLKQDAEELDRQGQLIDQLTSERDDLSSTLTLLQTELETSHSELESTTSKYDALRSRMQVSAQESMHRERELRDLQNQLEQTRLDRDEWKRSCEKEKAVAEEVRVEYEEVRRTLEMLRGEEEGVVGELEREREKARNLQAVLQDFQAAKDHELRQAVKDYESQLTQVTQSLAEFKSRALNAELQLEETQSTTSRALQLEKELKEKNLLIGKLRHEAVIMNEHLIEALRRLRRSSTETKSSVDGRLVTNILLQFLTTPRADSKRFEMLALLGTILSWNEEEREKAGLLRAGSHTLLHQKSTGWGGGGGKSPELERTDETESFSRLWVEFLLKEANAGDGAQQLPLTPSTTASSLPGSPTLGPSNLRAPQTRRLASIGSAASAAVASAPDLVNGKGKERMRE</sequence>
<feature type="coiled-coil region" evidence="4">
    <location>
        <begin position="134"/>
        <end position="284"/>
    </location>
</feature>
<evidence type="ECO:0000313" key="7">
    <source>
        <dbReference type="EMBL" id="KAF5357234.1"/>
    </source>
</evidence>
<keyword evidence="2" id="KW-0333">Golgi apparatus</keyword>
<evidence type="ECO:0000256" key="4">
    <source>
        <dbReference type="SAM" id="Coils"/>
    </source>
</evidence>
<dbReference type="GO" id="GO:0005794">
    <property type="term" value="C:Golgi apparatus"/>
    <property type="evidence" value="ECO:0007669"/>
    <property type="project" value="UniProtKB-SubCell"/>
</dbReference>
<comment type="caution">
    <text evidence="7">The sequence shown here is derived from an EMBL/GenBank/DDBJ whole genome shotgun (WGS) entry which is preliminary data.</text>
</comment>
<gene>
    <name evidence="7" type="ORF">D9756_006642</name>
</gene>
<evidence type="ECO:0000259" key="6">
    <source>
        <dbReference type="PROSITE" id="PS50913"/>
    </source>
</evidence>
<evidence type="ECO:0000256" key="1">
    <source>
        <dbReference type="ARBA" id="ARBA00004555"/>
    </source>
</evidence>
<dbReference type="AlphaFoldDB" id="A0A8H5LHE7"/>
<dbReference type="EMBL" id="JAACJO010000006">
    <property type="protein sequence ID" value="KAF5357234.1"/>
    <property type="molecule type" value="Genomic_DNA"/>
</dbReference>
<dbReference type="PANTHER" id="PTHR18921:SF2">
    <property type="entry name" value="THYROID RECEPTOR-INTERACTING PROTEIN 11"/>
    <property type="match status" value="1"/>
</dbReference>
<dbReference type="Proteomes" id="UP000559027">
    <property type="component" value="Unassembled WGS sequence"/>
</dbReference>
<evidence type="ECO:0000256" key="2">
    <source>
        <dbReference type="ARBA" id="ARBA00023034"/>
    </source>
</evidence>
<reference evidence="7 8" key="1">
    <citation type="journal article" date="2020" name="ISME J.">
        <title>Uncovering the hidden diversity of litter-decomposition mechanisms in mushroom-forming fungi.</title>
        <authorList>
            <person name="Floudas D."/>
            <person name="Bentzer J."/>
            <person name="Ahren D."/>
            <person name="Johansson T."/>
            <person name="Persson P."/>
            <person name="Tunlid A."/>
        </authorList>
    </citation>
    <scope>NUCLEOTIDE SEQUENCE [LARGE SCALE GENOMIC DNA]</scope>
    <source>
        <strain evidence="7 8">CBS 146.42</strain>
    </source>
</reference>
<evidence type="ECO:0000313" key="8">
    <source>
        <dbReference type="Proteomes" id="UP000559027"/>
    </source>
</evidence>
<comment type="subcellular location">
    <subcellularLocation>
        <location evidence="1">Golgi apparatus</location>
    </subcellularLocation>
</comment>
<feature type="domain" description="GRIP" evidence="6">
    <location>
        <begin position="305"/>
        <end position="356"/>
    </location>
</feature>
<dbReference type="PANTHER" id="PTHR18921">
    <property type="entry name" value="MYOSIN HEAVY CHAIN - RELATED"/>
    <property type="match status" value="1"/>
</dbReference>
<keyword evidence="3 4" id="KW-0175">Coiled coil</keyword>
<accession>A0A8H5LHE7</accession>
<dbReference type="GO" id="GO:0007030">
    <property type="term" value="P:Golgi organization"/>
    <property type="evidence" value="ECO:0007669"/>
    <property type="project" value="TreeGrafter"/>
</dbReference>
<feature type="region of interest" description="Disordered" evidence="5">
    <location>
        <begin position="1"/>
        <end position="29"/>
    </location>
</feature>
<dbReference type="GO" id="GO:0031267">
    <property type="term" value="F:small GTPase binding"/>
    <property type="evidence" value="ECO:0007669"/>
    <property type="project" value="TreeGrafter"/>
</dbReference>
<feature type="region of interest" description="Disordered" evidence="5">
    <location>
        <begin position="406"/>
        <end position="469"/>
    </location>
</feature>
<dbReference type="OrthoDB" id="425925at2759"/>
<feature type="compositionally biased region" description="Low complexity" evidence="5">
    <location>
        <begin position="442"/>
        <end position="455"/>
    </location>
</feature>
<feature type="compositionally biased region" description="Low complexity" evidence="5">
    <location>
        <begin position="420"/>
        <end position="431"/>
    </location>
</feature>
<feature type="compositionally biased region" description="Polar residues" evidence="5">
    <location>
        <begin position="19"/>
        <end position="29"/>
    </location>
</feature>
<evidence type="ECO:0000256" key="5">
    <source>
        <dbReference type="SAM" id="MobiDB-lite"/>
    </source>
</evidence>
<dbReference type="InterPro" id="IPR000237">
    <property type="entry name" value="GRIP_dom"/>
</dbReference>
<proteinExistence type="predicted"/>
<dbReference type="InterPro" id="IPR019459">
    <property type="entry name" value="GRAB"/>
</dbReference>
<dbReference type="Pfam" id="PF10375">
    <property type="entry name" value="GRAB"/>
    <property type="match status" value="1"/>
</dbReference>
<evidence type="ECO:0000256" key="3">
    <source>
        <dbReference type="ARBA" id="ARBA00023054"/>
    </source>
</evidence>
<feature type="region of interest" description="Disordered" evidence="5">
    <location>
        <begin position="366"/>
        <end position="385"/>
    </location>
</feature>
<dbReference type="GO" id="GO:0006888">
    <property type="term" value="P:endoplasmic reticulum to Golgi vesicle-mediated transport"/>
    <property type="evidence" value="ECO:0007669"/>
    <property type="project" value="TreeGrafter"/>
</dbReference>
<name>A0A8H5LHE7_9AGAR</name>
<feature type="compositionally biased region" description="Pro residues" evidence="5">
    <location>
        <begin position="1"/>
        <end position="16"/>
    </location>
</feature>
<protein>
    <recommendedName>
        <fullName evidence="6">GRIP domain-containing protein</fullName>
    </recommendedName>
</protein>
<organism evidence="7 8">
    <name type="scientific">Leucocoprinus leucothites</name>
    <dbReference type="NCBI Taxonomy" id="201217"/>
    <lineage>
        <taxon>Eukaryota</taxon>
        <taxon>Fungi</taxon>
        <taxon>Dikarya</taxon>
        <taxon>Basidiomycota</taxon>
        <taxon>Agaricomycotina</taxon>
        <taxon>Agaricomycetes</taxon>
        <taxon>Agaricomycetidae</taxon>
        <taxon>Agaricales</taxon>
        <taxon>Agaricineae</taxon>
        <taxon>Agaricaceae</taxon>
        <taxon>Leucocoprinus</taxon>
    </lineage>
</organism>